<gene>
    <name evidence="1" type="ORF">PAECIP111802_07303</name>
</gene>
<name>A0ABM8VUY6_9BACL</name>
<accession>A0ABM8VUY6</accession>
<reference evidence="1 2" key="1">
    <citation type="submission" date="2021-06" db="EMBL/GenBank/DDBJ databases">
        <authorList>
            <person name="Criscuolo A."/>
        </authorList>
    </citation>
    <scope>NUCLEOTIDE SEQUENCE [LARGE SCALE GENOMIC DNA]</scope>
    <source>
        <strain evidence="2">CIP 111802</strain>
    </source>
</reference>
<proteinExistence type="predicted"/>
<keyword evidence="2" id="KW-1185">Reference proteome</keyword>
<dbReference type="Proteomes" id="UP000730618">
    <property type="component" value="Unassembled WGS sequence"/>
</dbReference>
<comment type="caution">
    <text evidence="1">The sequence shown here is derived from an EMBL/GenBank/DDBJ whole genome shotgun (WGS) entry which is preliminary data.</text>
</comment>
<dbReference type="EMBL" id="CAJVCE010000056">
    <property type="protein sequence ID" value="CAG7659051.1"/>
    <property type="molecule type" value="Genomic_DNA"/>
</dbReference>
<protein>
    <submittedName>
        <fullName evidence="1">Uncharacterized protein</fullName>
    </submittedName>
</protein>
<sequence>MKPFTNFIKNFTHTNVTDIGSMYSILQYTELKHLSLVEVYGYTANAFRIIIDRERVNVAGYSAYEWPHHHQEQFANLGVQTRYEGGPTEVPPTPEELERALEMIHWSLDRGIPLLSWDLFVPEFGVIYGFNDETRTLRCRDVTKDGELPYEKLGRGQVHEMYVMAVTEIKPVDKKKMLQGALRMAVQHAYEQGYKREDSQYRNGLAGYGAWIEAFQKRNVEVFGNTLHGLYVHDQRMYAAEFMERIAIELQGEDGENQQLSSLAGQAARHYDKVSGCFGAFRNRFPFPKGGDPNDPEQAEAAIQLLTEARAEEEKGVGCLEKMLQILNNQAR</sequence>
<dbReference type="RefSeq" id="WP_218103409.1">
    <property type="nucleotide sequence ID" value="NZ_CAJVCE010000056.1"/>
</dbReference>
<evidence type="ECO:0000313" key="2">
    <source>
        <dbReference type="Proteomes" id="UP000730618"/>
    </source>
</evidence>
<organism evidence="1 2">
    <name type="scientific">Paenibacillus allorhizosphaerae</name>
    <dbReference type="NCBI Taxonomy" id="2849866"/>
    <lineage>
        <taxon>Bacteria</taxon>
        <taxon>Bacillati</taxon>
        <taxon>Bacillota</taxon>
        <taxon>Bacilli</taxon>
        <taxon>Bacillales</taxon>
        <taxon>Paenibacillaceae</taxon>
        <taxon>Paenibacillus</taxon>
    </lineage>
</organism>
<evidence type="ECO:0000313" key="1">
    <source>
        <dbReference type="EMBL" id="CAG7659051.1"/>
    </source>
</evidence>